<dbReference type="KEGG" id="pmrn:116948645"/>
<accession>A0AAJ7TNR4</accession>
<dbReference type="RefSeq" id="XP_032821426.1">
    <property type="nucleotide sequence ID" value="XM_032965535.1"/>
</dbReference>
<protein>
    <submittedName>
        <fullName evidence="3">Uncharacterized protein LOC116948645 isoform X1</fullName>
    </submittedName>
</protein>
<feature type="compositionally biased region" description="Polar residues" evidence="1">
    <location>
        <begin position="8"/>
        <end position="22"/>
    </location>
</feature>
<evidence type="ECO:0000256" key="1">
    <source>
        <dbReference type="SAM" id="MobiDB-lite"/>
    </source>
</evidence>
<evidence type="ECO:0000313" key="2">
    <source>
        <dbReference type="Proteomes" id="UP001318040"/>
    </source>
</evidence>
<dbReference type="GeneID" id="116948645"/>
<name>A0AAJ7TNR4_PETMA</name>
<feature type="region of interest" description="Disordered" evidence="1">
    <location>
        <begin position="1"/>
        <end position="45"/>
    </location>
</feature>
<proteinExistence type="predicted"/>
<reference evidence="3" key="1">
    <citation type="submission" date="2025-08" db="UniProtKB">
        <authorList>
            <consortium name="RefSeq"/>
        </authorList>
    </citation>
    <scope>IDENTIFICATION</scope>
    <source>
        <tissue evidence="3">Sperm</tissue>
    </source>
</reference>
<dbReference type="Proteomes" id="UP001318040">
    <property type="component" value="Chromosome 34"/>
</dbReference>
<organism evidence="2 3">
    <name type="scientific">Petromyzon marinus</name>
    <name type="common">Sea lamprey</name>
    <dbReference type="NCBI Taxonomy" id="7757"/>
    <lineage>
        <taxon>Eukaryota</taxon>
        <taxon>Metazoa</taxon>
        <taxon>Chordata</taxon>
        <taxon>Craniata</taxon>
        <taxon>Vertebrata</taxon>
        <taxon>Cyclostomata</taxon>
        <taxon>Hyperoartia</taxon>
        <taxon>Petromyzontiformes</taxon>
        <taxon>Petromyzontidae</taxon>
        <taxon>Petromyzon</taxon>
    </lineage>
</organism>
<sequence length="618" mass="68197">MSDDMDTSDYNTQALGGVNFTTDDPFGESGEDLWPPDYEEEEEENDIAYEGMDESSAAAVQEEGVMAESGIDDASEAVEMSDMDGDAAVADINPSTEECLNNKVQGPLIGALLENLAADMPILGLSFLTEHQSGDGAFKQPHYVCGLCSPEGYMLMKPTVDHIRGFKHIYKYLNTFYPIKLTTAEVDSIKTAENIKKLMPVAKEVMEIEGWSLEQVNINKMTAKVVDENGHPPKIVKLEGKGFQEHLDAQDKSEPYLGLELIMEHRNGNCPSQSYFSCELCNVSSTMFNIIVHLISVKHRMKYIRTYHPDNDIAVQAEMSKTERADVVRKEAERIIKAEGPKTFKLKIEKGDSFKPPVCFPNVDSTKATKRSTEVKETLKTKVTQGGQGLNNWSFPGTMGSYTGDLCLCSGGGMPRGGFAGPGGPVGGPPGRGMRGRGFGAFAGRGGPAERAGFSGRGMLGGRPYSRGHPPGPHSHANSWTKYRHDPDMYYSDRNNYDWHEFGPSPRRRITNLDVLNSLVNFKICGEEEASVALKASNLLAQALLQYRLHDNHMKDGFVDARAGNKLHRQIPSLLRGSPLRGCAPRMGQPGFKTRDFPSPRQKVYNSGYTSFENYRPY</sequence>
<gene>
    <name evidence="3" type="primary">LOC116948645</name>
</gene>
<evidence type="ECO:0000313" key="3">
    <source>
        <dbReference type="RefSeq" id="XP_032821426.1"/>
    </source>
</evidence>
<keyword evidence="2" id="KW-1185">Reference proteome</keyword>
<dbReference type="AlphaFoldDB" id="A0AAJ7TNR4"/>